<dbReference type="FunFam" id="1.10.510.10:FF:000241">
    <property type="entry name" value="Putative serine/threonine-protein kinase ULK3"/>
    <property type="match status" value="1"/>
</dbReference>
<comment type="catalytic activity">
    <reaction evidence="14">
        <text>L-seryl-[protein] + ATP = O-phospho-L-seryl-[protein] + ADP + H(+)</text>
        <dbReference type="Rhea" id="RHEA:17989"/>
        <dbReference type="Rhea" id="RHEA-COMP:9863"/>
        <dbReference type="Rhea" id="RHEA-COMP:11604"/>
        <dbReference type="ChEBI" id="CHEBI:15378"/>
        <dbReference type="ChEBI" id="CHEBI:29999"/>
        <dbReference type="ChEBI" id="CHEBI:30616"/>
        <dbReference type="ChEBI" id="CHEBI:83421"/>
        <dbReference type="ChEBI" id="CHEBI:456216"/>
        <dbReference type="EC" id="2.7.11.1"/>
    </reaction>
</comment>
<feature type="binding site" evidence="15">
    <location>
        <position position="50"/>
    </location>
    <ligand>
        <name>ATP</name>
        <dbReference type="ChEBI" id="CHEBI:30616"/>
    </ligand>
</feature>
<reference evidence="19 20" key="1">
    <citation type="journal article" date="2007" name="Nature">
        <title>The medaka draft genome and insights into vertebrate genome evolution.</title>
        <authorList>
            <person name="Kasahara M."/>
            <person name="Naruse K."/>
            <person name="Sasaki S."/>
            <person name="Nakatani Y."/>
            <person name="Qu W."/>
            <person name="Ahsan B."/>
            <person name="Yamada T."/>
            <person name="Nagayasu Y."/>
            <person name="Doi K."/>
            <person name="Kasai Y."/>
            <person name="Jindo T."/>
            <person name="Kobayashi D."/>
            <person name="Shimada A."/>
            <person name="Toyoda A."/>
            <person name="Kuroki Y."/>
            <person name="Fujiyama A."/>
            <person name="Sasaki T."/>
            <person name="Shimizu A."/>
            <person name="Asakawa S."/>
            <person name="Shimizu N."/>
            <person name="Hashimoto S."/>
            <person name="Yang J."/>
            <person name="Lee Y."/>
            <person name="Matsushima K."/>
            <person name="Sugano S."/>
            <person name="Sakaizumi M."/>
            <person name="Narita T."/>
            <person name="Ohishi K."/>
            <person name="Haga S."/>
            <person name="Ohta F."/>
            <person name="Nomoto H."/>
            <person name="Nogata K."/>
            <person name="Morishita T."/>
            <person name="Endo T."/>
            <person name="Shin-I T."/>
            <person name="Takeda H."/>
            <person name="Morishita S."/>
            <person name="Kohara Y."/>
        </authorList>
    </citation>
    <scope>NUCLEOTIDE SEQUENCE [LARGE SCALE GENOMIC DNA]</scope>
    <source>
        <strain evidence="19 20">Hd-rR</strain>
    </source>
</reference>
<dbReference type="PROSITE" id="PS50011">
    <property type="entry name" value="PROTEIN_KINASE_DOM"/>
    <property type="match status" value="1"/>
</dbReference>
<protein>
    <recommendedName>
        <fullName evidence="3">Serine/threonine-protein kinase ULK3</fullName>
        <ecNumber evidence="2">2.7.11.1</ecNumber>
    </recommendedName>
    <alternativeName>
        <fullName evidence="12">Unc-51-like kinase 3</fullName>
    </alternativeName>
</protein>
<keyword evidence="4" id="KW-0963">Cytoplasm</keyword>
<keyword evidence="20" id="KW-1185">Reference proteome</keyword>
<accession>A0A3B3HN94</accession>
<dbReference type="FunFam" id="3.30.200.20:FF:000238">
    <property type="entry name" value="Putative serine/threonine-protein kinase ULK3"/>
    <property type="match status" value="1"/>
</dbReference>
<dbReference type="GO" id="GO:0010506">
    <property type="term" value="P:regulation of autophagy"/>
    <property type="evidence" value="ECO:0007669"/>
    <property type="project" value="InterPro"/>
</dbReference>
<keyword evidence="6" id="KW-0808">Transferase</keyword>
<evidence type="ECO:0000256" key="10">
    <source>
        <dbReference type="ARBA" id="ARBA00022840"/>
    </source>
</evidence>
<dbReference type="Ensembl" id="ENSORLT00000040336.1">
    <property type="protein sequence ID" value="ENSORLP00000033164.1"/>
    <property type="gene ID" value="ENSORLG00000014330.2"/>
</dbReference>
<dbReference type="SUPFAM" id="SSF56112">
    <property type="entry name" value="Protein kinase-like (PK-like)"/>
    <property type="match status" value="1"/>
</dbReference>
<dbReference type="AlphaFoldDB" id="A0A3B3HN94"/>
<dbReference type="InterPro" id="IPR000719">
    <property type="entry name" value="Prot_kinase_dom"/>
</dbReference>
<dbReference type="PROSITE" id="PS00108">
    <property type="entry name" value="PROTEIN_KINASE_ST"/>
    <property type="match status" value="1"/>
</dbReference>
<evidence type="ECO:0000256" key="11">
    <source>
        <dbReference type="ARBA" id="ARBA00023006"/>
    </source>
</evidence>
<dbReference type="Proteomes" id="UP000001038">
    <property type="component" value="Chromosome 3"/>
</dbReference>
<keyword evidence="17" id="KW-1133">Transmembrane helix</keyword>
<keyword evidence="11" id="KW-0072">Autophagy</keyword>
<evidence type="ECO:0000256" key="15">
    <source>
        <dbReference type="PROSITE-ProRule" id="PRU10141"/>
    </source>
</evidence>
<feature type="transmembrane region" description="Helical" evidence="17">
    <location>
        <begin position="378"/>
        <end position="403"/>
    </location>
</feature>
<evidence type="ECO:0000256" key="17">
    <source>
        <dbReference type="SAM" id="Phobius"/>
    </source>
</evidence>
<dbReference type="GO" id="GO:0006914">
    <property type="term" value="P:autophagy"/>
    <property type="evidence" value="ECO:0007669"/>
    <property type="project" value="UniProtKB-KW"/>
</dbReference>
<comment type="catalytic activity">
    <reaction evidence="13">
        <text>L-threonyl-[protein] + ATP = O-phospho-L-threonyl-[protein] + ADP + H(+)</text>
        <dbReference type="Rhea" id="RHEA:46608"/>
        <dbReference type="Rhea" id="RHEA-COMP:11060"/>
        <dbReference type="Rhea" id="RHEA-COMP:11605"/>
        <dbReference type="ChEBI" id="CHEBI:15378"/>
        <dbReference type="ChEBI" id="CHEBI:30013"/>
        <dbReference type="ChEBI" id="CHEBI:30616"/>
        <dbReference type="ChEBI" id="CHEBI:61977"/>
        <dbReference type="ChEBI" id="CHEBI:456216"/>
        <dbReference type="EC" id="2.7.11.1"/>
    </reaction>
</comment>
<sequence length="432" mass="49474">MASTSSFAPPKLADFILTERLGSGTYATVYKAYRKGNSREVVAVKVVAKKTLNKASTENLLTEIEILKTVRHPHIVQLKDFQWDADNIYLILEWCSGGDLSRFIRSRRILPEIVARRFLQQIACALQFLHERNISHLDLKPQNILLSGCVLKLADFGFAQYMSPWDEKSVLRGSPLYMAPEMVCRRQYDSRVDLWSVGVILYEALFGRAPFASKSFAELEEKIRSDQPVELPPGAKVSKDCRDLLLRLLERNPDARITFAEFFTHPFVDMEHMPSADSIEKAKELVLQAVQKDQEGERSSALSLYCSALEHFVPAIHCKSRNPFLYSVKQYVSRAEELKALLASDNKRSFEEARSARDVLRGKERDGLLTLIYFNVCFFMPVYCVFLLVRLLFYCFLVISFFFGAFNHLKTKTLVFFYLSKTAQNSSQSSRC</sequence>
<keyword evidence="8 15" id="KW-0547">Nucleotide-binding</keyword>
<dbReference type="SUPFAM" id="SSF116846">
    <property type="entry name" value="MIT domain"/>
    <property type="match status" value="1"/>
</dbReference>
<dbReference type="Gene3D" id="3.30.200.20">
    <property type="entry name" value="Phosphorylase Kinase, domain 1"/>
    <property type="match status" value="1"/>
</dbReference>
<dbReference type="SMART" id="SM00745">
    <property type="entry name" value="MIT"/>
    <property type="match status" value="1"/>
</dbReference>
<evidence type="ECO:0000256" key="12">
    <source>
        <dbReference type="ARBA" id="ARBA00032242"/>
    </source>
</evidence>
<dbReference type="GO" id="GO:0005524">
    <property type="term" value="F:ATP binding"/>
    <property type="evidence" value="ECO:0007669"/>
    <property type="project" value="UniProtKB-UniRule"/>
</dbReference>
<keyword evidence="5 16" id="KW-0723">Serine/threonine-protein kinase</keyword>
<reference evidence="19" key="3">
    <citation type="submission" date="2025-09" db="UniProtKB">
        <authorList>
            <consortium name="Ensembl"/>
        </authorList>
    </citation>
    <scope>IDENTIFICATION</scope>
    <source>
        <strain evidence="19">Hd-rR</strain>
    </source>
</reference>
<dbReference type="Pfam" id="PF04212">
    <property type="entry name" value="MIT"/>
    <property type="match status" value="1"/>
</dbReference>
<name>A0A3B3HN94_ORYLA</name>
<dbReference type="Gene3D" id="1.20.58.80">
    <property type="entry name" value="Phosphotransferase system, lactose/cellobiose-type IIA subunit"/>
    <property type="match status" value="1"/>
</dbReference>
<evidence type="ECO:0000256" key="4">
    <source>
        <dbReference type="ARBA" id="ARBA00022490"/>
    </source>
</evidence>
<dbReference type="InterPro" id="IPR017441">
    <property type="entry name" value="Protein_kinase_ATP_BS"/>
</dbReference>
<dbReference type="Bgee" id="ENSORLG00000014330">
    <property type="expression patterns" value="Expressed in testis and 14 other cell types or tissues"/>
</dbReference>
<dbReference type="InterPro" id="IPR011009">
    <property type="entry name" value="Kinase-like_dom_sf"/>
</dbReference>
<keyword evidence="7" id="KW-0677">Repeat</keyword>
<evidence type="ECO:0000256" key="14">
    <source>
        <dbReference type="ARBA" id="ARBA00048679"/>
    </source>
</evidence>
<evidence type="ECO:0000256" key="5">
    <source>
        <dbReference type="ARBA" id="ARBA00022527"/>
    </source>
</evidence>
<evidence type="ECO:0000256" key="13">
    <source>
        <dbReference type="ARBA" id="ARBA00047899"/>
    </source>
</evidence>
<dbReference type="EC" id="2.7.11.1" evidence="2"/>
<dbReference type="SMART" id="SM00220">
    <property type="entry name" value="S_TKc"/>
    <property type="match status" value="1"/>
</dbReference>
<evidence type="ECO:0000256" key="7">
    <source>
        <dbReference type="ARBA" id="ARBA00022737"/>
    </source>
</evidence>
<evidence type="ECO:0000256" key="1">
    <source>
        <dbReference type="ARBA" id="ARBA00004496"/>
    </source>
</evidence>
<reference evidence="19" key="2">
    <citation type="submission" date="2025-08" db="UniProtKB">
        <authorList>
            <consortium name="Ensembl"/>
        </authorList>
    </citation>
    <scope>IDENTIFICATION</scope>
    <source>
        <strain evidence="19">Hd-rR</strain>
    </source>
</reference>
<dbReference type="GO" id="GO:0005737">
    <property type="term" value="C:cytoplasm"/>
    <property type="evidence" value="ECO:0007669"/>
    <property type="project" value="UniProtKB-SubCell"/>
</dbReference>
<dbReference type="PANTHER" id="PTHR24348:SF65">
    <property type="entry name" value="SERINE_THREONINE-PROTEIN KINASE ULK3"/>
    <property type="match status" value="1"/>
</dbReference>
<keyword evidence="10 15" id="KW-0067">ATP-binding</keyword>
<dbReference type="PANTHER" id="PTHR24348">
    <property type="entry name" value="SERINE/THREONINE-PROTEIN KINASE UNC-51-RELATED"/>
    <property type="match status" value="1"/>
</dbReference>
<evidence type="ECO:0000313" key="20">
    <source>
        <dbReference type="Proteomes" id="UP000001038"/>
    </source>
</evidence>
<dbReference type="InterPro" id="IPR008271">
    <property type="entry name" value="Ser/Thr_kinase_AS"/>
</dbReference>
<keyword evidence="17" id="KW-0812">Transmembrane</keyword>
<comment type="subcellular location">
    <subcellularLocation>
        <location evidence="1">Cytoplasm</location>
    </subcellularLocation>
</comment>
<keyword evidence="9" id="KW-0418">Kinase</keyword>
<dbReference type="GO" id="GO:0004674">
    <property type="term" value="F:protein serine/threonine kinase activity"/>
    <property type="evidence" value="ECO:0007669"/>
    <property type="project" value="UniProtKB-KW"/>
</dbReference>
<evidence type="ECO:0000259" key="18">
    <source>
        <dbReference type="PROSITE" id="PS50011"/>
    </source>
</evidence>
<evidence type="ECO:0000313" key="19">
    <source>
        <dbReference type="Ensembl" id="ENSORLP00000033164.1"/>
    </source>
</evidence>
<dbReference type="Pfam" id="PF00069">
    <property type="entry name" value="Pkinase"/>
    <property type="match status" value="1"/>
</dbReference>
<dbReference type="Gene3D" id="1.10.510.10">
    <property type="entry name" value="Transferase(Phosphotransferase) domain 1"/>
    <property type="match status" value="1"/>
</dbReference>
<evidence type="ECO:0000256" key="3">
    <source>
        <dbReference type="ARBA" id="ARBA00021644"/>
    </source>
</evidence>
<evidence type="ECO:0000256" key="6">
    <source>
        <dbReference type="ARBA" id="ARBA00022679"/>
    </source>
</evidence>
<organism evidence="19 20">
    <name type="scientific">Oryzias latipes</name>
    <name type="common">Japanese rice fish</name>
    <name type="synonym">Japanese killifish</name>
    <dbReference type="NCBI Taxonomy" id="8090"/>
    <lineage>
        <taxon>Eukaryota</taxon>
        <taxon>Metazoa</taxon>
        <taxon>Chordata</taxon>
        <taxon>Craniata</taxon>
        <taxon>Vertebrata</taxon>
        <taxon>Euteleostomi</taxon>
        <taxon>Actinopterygii</taxon>
        <taxon>Neopterygii</taxon>
        <taxon>Teleostei</taxon>
        <taxon>Neoteleostei</taxon>
        <taxon>Acanthomorphata</taxon>
        <taxon>Ovalentaria</taxon>
        <taxon>Atherinomorphae</taxon>
        <taxon>Beloniformes</taxon>
        <taxon>Adrianichthyidae</taxon>
        <taxon>Oryziinae</taxon>
        <taxon>Oryzias</taxon>
    </lineage>
</organism>
<gene>
    <name evidence="19" type="primary">ULK3</name>
    <name evidence="19" type="synonym">ulk3</name>
</gene>
<proteinExistence type="inferred from homology"/>
<evidence type="ECO:0000256" key="9">
    <source>
        <dbReference type="ARBA" id="ARBA00022777"/>
    </source>
</evidence>
<dbReference type="CDD" id="cd14121">
    <property type="entry name" value="STKc_ULK3"/>
    <property type="match status" value="1"/>
</dbReference>
<feature type="domain" description="Protein kinase" evidence="18">
    <location>
        <begin position="15"/>
        <end position="268"/>
    </location>
</feature>
<evidence type="ECO:0000256" key="2">
    <source>
        <dbReference type="ARBA" id="ARBA00012513"/>
    </source>
</evidence>
<dbReference type="GeneTree" id="ENSGT00940000157689"/>
<dbReference type="InterPro" id="IPR007330">
    <property type="entry name" value="MIT_dom"/>
</dbReference>
<dbReference type="InterPro" id="IPR045269">
    <property type="entry name" value="Atg1-like"/>
</dbReference>
<dbReference type="InterPro" id="IPR036181">
    <property type="entry name" value="MIT_dom_sf"/>
</dbReference>
<comment type="similarity">
    <text evidence="16">Belongs to the protein kinase superfamily.</text>
</comment>
<evidence type="ECO:0000256" key="8">
    <source>
        <dbReference type="ARBA" id="ARBA00022741"/>
    </source>
</evidence>
<evidence type="ECO:0000256" key="16">
    <source>
        <dbReference type="RuleBase" id="RU000304"/>
    </source>
</evidence>
<dbReference type="PROSITE" id="PS00107">
    <property type="entry name" value="PROTEIN_KINASE_ATP"/>
    <property type="match status" value="1"/>
</dbReference>
<keyword evidence="17" id="KW-0472">Membrane</keyword>